<name>A0A7V8GPY0_9GAMM</name>
<accession>A0A7V8GPY0</accession>
<dbReference type="GO" id="GO:0015074">
    <property type="term" value="P:DNA integration"/>
    <property type="evidence" value="ECO:0007669"/>
    <property type="project" value="UniProtKB-KW"/>
</dbReference>
<dbReference type="InterPro" id="IPR011010">
    <property type="entry name" value="DNA_brk_join_enz"/>
</dbReference>
<dbReference type="InterPro" id="IPR025166">
    <property type="entry name" value="Integrase_DNA_bind_dom"/>
</dbReference>
<feature type="domain" description="Tyr recombinase" evidence="6">
    <location>
        <begin position="208"/>
        <end position="383"/>
    </location>
</feature>
<dbReference type="PANTHER" id="PTHR30629">
    <property type="entry name" value="PROPHAGE INTEGRASE"/>
    <property type="match status" value="1"/>
</dbReference>
<proteinExistence type="inferred from homology"/>
<dbReference type="CDD" id="cd00801">
    <property type="entry name" value="INT_P4_C"/>
    <property type="match status" value="1"/>
</dbReference>
<evidence type="ECO:0000256" key="4">
    <source>
        <dbReference type="ARBA" id="ARBA00023172"/>
    </source>
</evidence>
<sequence length="407" mass="45780">MPPMLTDLTIRKAKANGKTQRLFDAGGLYLEISPNGGKWWRLKFRHGGKEKRLSLGTYPEVSLVEARDKRAEHKKLLSAGVDPGQHRKAATAAGAERAANSFEVVAREWFAKQQVGWAPSHADKVIARLENDILPWLGSRPVAEITAPELLKHLDRIEKRGAVETAHRALQNCGQIFRYAIQTGRAERDPTYDLKGALTPHRTQQYAHVVEPAEIAVQLRKIHACKGTFPVLCALRLVPLLFARTGELRHMRWTDLDLEAGQWCYTVSKTRRQHIASLSSQAVAILTELKPLTGHHQYVFPGKGRDRKEPISSNAILQALRRAGISKEEQTIHGYRHTASVRLNEMSTWNTDAIEAALTHKMPGVRGVYAGRAQYLDERRRMMQAWADYLDALRTGTNVIPIKREVA</sequence>
<dbReference type="Gene3D" id="1.10.150.130">
    <property type="match status" value="1"/>
</dbReference>
<evidence type="ECO:0000256" key="1">
    <source>
        <dbReference type="ARBA" id="ARBA00008857"/>
    </source>
</evidence>
<keyword evidence="3 5" id="KW-0238">DNA-binding</keyword>
<keyword evidence="9" id="KW-1185">Reference proteome</keyword>
<dbReference type="Pfam" id="PF00589">
    <property type="entry name" value="Phage_integrase"/>
    <property type="match status" value="1"/>
</dbReference>
<dbReference type="Gene3D" id="1.10.443.10">
    <property type="entry name" value="Intergrase catalytic core"/>
    <property type="match status" value="1"/>
</dbReference>
<dbReference type="InterPro" id="IPR002104">
    <property type="entry name" value="Integrase_catalytic"/>
</dbReference>
<dbReference type="InterPro" id="IPR053876">
    <property type="entry name" value="Phage_int_M"/>
</dbReference>
<dbReference type="Gene3D" id="3.30.160.390">
    <property type="entry name" value="Integrase, DNA-binding domain"/>
    <property type="match status" value="1"/>
</dbReference>
<dbReference type="Proteomes" id="UP000462066">
    <property type="component" value="Unassembled WGS sequence"/>
</dbReference>
<protein>
    <submittedName>
        <fullName evidence="8">Integrase</fullName>
    </submittedName>
</protein>
<dbReference type="SUPFAM" id="SSF56349">
    <property type="entry name" value="DNA breaking-rejoining enzymes"/>
    <property type="match status" value="1"/>
</dbReference>
<dbReference type="PROSITE" id="PS51898">
    <property type="entry name" value="TYR_RECOMBINASE"/>
    <property type="match status" value="1"/>
</dbReference>
<organism evidence="8 9">
    <name type="scientific">Pseudoxanthomonas broegbernensis</name>
    <dbReference type="NCBI Taxonomy" id="83619"/>
    <lineage>
        <taxon>Bacteria</taxon>
        <taxon>Pseudomonadati</taxon>
        <taxon>Pseudomonadota</taxon>
        <taxon>Gammaproteobacteria</taxon>
        <taxon>Lysobacterales</taxon>
        <taxon>Lysobacteraceae</taxon>
        <taxon>Pseudoxanthomonas</taxon>
    </lineage>
</organism>
<feature type="domain" description="Core-binding (CB)" evidence="7">
    <location>
        <begin position="100"/>
        <end position="181"/>
    </location>
</feature>
<dbReference type="InterPro" id="IPR050808">
    <property type="entry name" value="Phage_Integrase"/>
</dbReference>
<dbReference type="AlphaFoldDB" id="A0A7V8GPY0"/>
<evidence type="ECO:0000256" key="2">
    <source>
        <dbReference type="ARBA" id="ARBA00022908"/>
    </source>
</evidence>
<dbReference type="EMBL" id="MWIP01000001">
    <property type="protein sequence ID" value="KAF1687958.1"/>
    <property type="molecule type" value="Genomic_DNA"/>
</dbReference>
<comment type="caution">
    <text evidence="8">The sequence shown here is derived from an EMBL/GenBank/DDBJ whole genome shotgun (WGS) entry which is preliminary data.</text>
</comment>
<dbReference type="InterPro" id="IPR044068">
    <property type="entry name" value="CB"/>
</dbReference>
<dbReference type="PROSITE" id="PS51900">
    <property type="entry name" value="CB"/>
    <property type="match status" value="1"/>
</dbReference>
<dbReference type="InterPro" id="IPR010998">
    <property type="entry name" value="Integrase_recombinase_N"/>
</dbReference>
<reference evidence="8 9" key="1">
    <citation type="submission" date="2017-10" db="EMBL/GenBank/DDBJ databases">
        <title>Whole genome sequencing of Pseudoxanthomonas broegbernensis DSM 12573(T).</title>
        <authorList>
            <person name="Kumar S."/>
            <person name="Bansal K."/>
            <person name="Kaur A."/>
            <person name="Patil P."/>
            <person name="Sharma S."/>
            <person name="Patil P.B."/>
        </authorList>
    </citation>
    <scope>NUCLEOTIDE SEQUENCE [LARGE SCALE GENOMIC DNA]</scope>
    <source>
        <strain evidence="8 9">DSM 12573</strain>
    </source>
</reference>
<dbReference type="GO" id="GO:0003677">
    <property type="term" value="F:DNA binding"/>
    <property type="evidence" value="ECO:0007669"/>
    <property type="project" value="UniProtKB-UniRule"/>
</dbReference>
<evidence type="ECO:0000259" key="7">
    <source>
        <dbReference type="PROSITE" id="PS51900"/>
    </source>
</evidence>
<comment type="similarity">
    <text evidence="1">Belongs to the 'phage' integrase family.</text>
</comment>
<evidence type="ECO:0000313" key="8">
    <source>
        <dbReference type="EMBL" id="KAF1687958.1"/>
    </source>
</evidence>
<evidence type="ECO:0000256" key="5">
    <source>
        <dbReference type="PROSITE-ProRule" id="PRU01248"/>
    </source>
</evidence>
<dbReference type="InterPro" id="IPR013762">
    <property type="entry name" value="Integrase-like_cat_sf"/>
</dbReference>
<evidence type="ECO:0000313" key="9">
    <source>
        <dbReference type="Proteomes" id="UP000462066"/>
    </source>
</evidence>
<gene>
    <name evidence="8" type="ORF">B1992_00525</name>
</gene>
<evidence type="ECO:0000259" key="6">
    <source>
        <dbReference type="PROSITE" id="PS51898"/>
    </source>
</evidence>
<keyword evidence="4" id="KW-0233">DNA recombination</keyword>
<evidence type="ECO:0000256" key="3">
    <source>
        <dbReference type="ARBA" id="ARBA00023125"/>
    </source>
</evidence>
<dbReference type="InterPro" id="IPR038488">
    <property type="entry name" value="Integrase_DNA-bd_sf"/>
</dbReference>
<dbReference type="Pfam" id="PF13356">
    <property type="entry name" value="Arm-DNA-bind_3"/>
    <property type="match status" value="1"/>
</dbReference>
<dbReference type="GO" id="GO:0006310">
    <property type="term" value="P:DNA recombination"/>
    <property type="evidence" value="ECO:0007669"/>
    <property type="project" value="UniProtKB-KW"/>
</dbReference>
<keyword evidence="2" id="KW-0229">DNA integration</keyword>
<dbReference type="Pfam" id="PF22022">
    <property type="entry name" value="Phage_int_M"/>
    <property type="match status" value="1"/>
</dbReference>
<dbReference type="PANTHER" id="PTHR30629:SF2">
    <property type="entry name" value="PROPHAGE INTEGRASE INTS-RELATED"/>
    <property type="match status" value="1"/>
</dbReference>